<dbReference type="GO" id="GO:0046983">
    <property type="term" value="F:protein dimerization activity"/>
    <property type="evidence" value="ECO:0007669"/>
    <property type="project" value="InterPro"/>
</dbReference>
<dbReference type="Pfam" id="PF02518">
    <property type="entry name" value="HATPase_c"/>
    <property type="match status" value="1"/>
</dbReference>
<evidence type="ECO:0000256" key="9">
    <source>
        <dbReference type="ARBA" id="ARBA00022679"/>
    </source>
</evidence>
<dbReference type="AlphaFoldDB" id="A0A6J4U7C6"/>
<evidence type="ECO:0000256" key="11">
    <source>
        <dbReference type="ARBA" id="ARBA00022741"/>
    </source>
</evidence>
<organism evidence="22">
    <name type="scientific">uncultured Thermomicrobiales bacterium</name>
    <dbReference type="NCBI Taxonomy" id="1645740"/>
    <lineage>
        <taxon>Bacteria</taxon>
        <taxon>Pseudomonadati</taxon>
        <taxon>Thermomicrobiota</taxon>
        <taxon>Thermomicrobia</taxon>
        <taxon>Thermomicrobiales</taxon>
        <taxon>environmental samples</taxon>
    </lineage>
</organism>
<evidence type="ECO:0000256" key="18">
    <source>
        <dbReference type="ARBA" id="ARBA00030800"/>
    </source>
</evidence>
<keyword evidence="10" id="KW-0479">Metal-binding</keyword>
<feature type="transmembrane region" description="Helical" evidence="20">
    <location>
        <begin position="232"/>
        <end position="249"/>
    </location>
</feature>
<gene>
    <name evidence="22" type="ORF">AVDCRST_MAG70-208</name>
</gene>
<evidence type="ECO:0000256" key="17">
    <source>
        <dbReference type="ARBA" id="ARBA00024827"/>
    </source>
</evidence>
<dbReference type="InterPro" id="IPR011712">
    <property type="entry name" value="Sig_transdc_His_kin_sub3_dim/P"/>
</dbReference>
<evidence type="ECO:0000256" key="19">
    <source>
        <dbReference type="SAM" id="Coils"/>
    </source>
</evidence>
<dbReference type="GO" id="GO:0051539">
    <property type="term" value="F:4 iron, 4 sulfur cluster binding"/>
    <property type="evidence" value="ECO:0007669"/>
    <property type="project" value="UniProtKB-KW"/>
</dbReference>
<comment type="catalytic activity">
    <reaction evidence="1">
        <text>ATP + protein L-histidine = ADP + protein N-phospho-L-histidine.</text>
        <dbReference type="EC" id="2.7.13.3"/>
    </reaction>
</comment>
<keyword evidence="7" id="KW-0963">Cytoplasm</keyword>
<dbReference type="GO" id="GO:0016020">
    <property type="term" value="C:membrane"/>
    <property type="evidence" value="ECO:0007669"/>
    <property type="project" value="InterPro"/>
</dbReference>
<dbReference type="PROSITE" id="PS50109">
    <property type="entry name" value="HIS_KIN"/>
    <property type="match status" value="1"/>
</dbReference>
<feature type="transmembrane region" description="Helical" evidence="20">
    <location>
        <begin position="14"/>
        <end position="37"/>
    </location>
</feature>
<evidence type="ECO:0000256" key="2">
    <source>
        <dbReference type="ARBA" id="ARBA00001966"/>
    </source>
</evidence>
<dbReference type="GO" id="GO:0005524">
    <property type="term" value="F:ATP binding"/>
    <property type="evidence" value="ECO:0007669"/>
    <property type="project" value="UniProtKB-KW"/>
</dbReference>
<evidence type="ECO:0000259" key="21">
    <source>
        <dbReference type="PROSITE" id="PS50109"/>
    </source>
</evidence>
<dbReference type="SUPFAM" id="SSF55874">
    <property type="entry name" value="ATPase domain of HSP90 chaperone/DNA topoisomerase II/histidine kinase"/>
    <property type="match status" value="1"/>
</dbReference>
<keyword evidence="14" id="KW-0408">Iron</keyword>
<keyword evidence="11" id="KW-0547">Nucleotide-binding</keyword>
<protein>
    <recommendedName>
        <fullName evidence="5">Oxygen sensor histidine kinase NreB</fullName>
        <ecNumber evidence="4">2.7.13.3</ecNumber>
    </recommendedName>
    <alternativeName>
        <fullName evidence="18">Nitrogen regulation protein B</fullName>
    </alternativeName>
</protein>
<keyword evidence="8" id="KW-0597">Phosphoprotein</keyword>
<dbReference type="Pfam" id="PF07730">
    <property type="entry name" value="HisKA_3"/>
    <property type="match status" value="1"/>
</dbReference>
<dbReference type="Gene3D" id="1.20.5.1930">
    <property type="match status" value="1"/>
</dbReference>
<keyword evidence="15" id="KW-0902">Two-component regulatory system</keyword>
<evidence type="ECO:0000256" key="8">
    <source>
        <dbReference type="ARBA" id="ARBA00022553"/>
    </source>
</evidence>
<dbReference type="PANTHER" id="PTHR24421">
    <property type="entry name" value="NITRATE/NITRITE SENSOR PROTEIN NARX-RELATED"/>
    <property type="match status" value="1"/>
</dbReference>
<name>A0A6J4U7C6_9BACT</name>
<keyword evidence="12" id="KW-0418">Kinase</keyword>
<evidence type="ECO:0000256" key="7">
    <source>
        <dbReference type="ARBA" id="ARBA00022490"/>
    </source>
</evidence>
<feature type="domain" description="Histidine kinase" evidence="21">
    <location>
        <begin position="617"/>
        <end position="703"/>
    </location>
</feature>
<feature type="transmembrane region" description="Helical" evidence="20">
    <location>
        <begin position="197"/>
        <end position="220"/>
    </location>
</feature>
<dbReference type="CDD" id="cd16917">
    <property type="entry name" value="HATPase_UhpB-NarQ-NarX-like"/>
    <property type="match status" value="1"/>
</dbReference>
<evidence type="ECO:0000256" key="14">
    <source>
        <dbReference type="ARBA" id="ARBA00023004"/>
    </source>
</evidence>
<comment type="function">
    <text evidence="17">Member of the two-component regulatory system NreB/NreC involved in the control of dissimilatory nitrate/nitrite reduction in response to oxygen. NreB functions as a direct oxygen sensor histidine kinase which is autophosphorylated, in the absence of oxygen, probably at the conserved histidine residue, and transfers its phosphate group probably to a conserved aspartate residue of NreC. NreB/NreC activates the expression of the nitrate (narGHJI) and nitrite (nir) reductase operons, as well as the putative nitrate transporter gene narT.</text>
</comment>
<evidence type="ECO:0000256" key="16">
    <source>
        <dbReference type="ARBA" id="ARBA00023014"/>
    </source>
</evidence>
<keyword evidence="20" id="KW-1133">Transmembrane helix</keyword>
<dbReference type="SMART" id="SM00387">
    <property type="entry name" value="HATPase_c"/>
    <property type="match status" value="1"/>
</dbReference>
<feature type="transmembrane region" description="Helical" evidence="20">
    <location>
        <begin position="171"/>
        <end position="191"/>
    </location>
</feature>
<dbReference type="EC" id="2.7.13.3" evidence="4"/>
<dbReference type="InterPro" id="IPR036890">
    <property type="entry name" value="HATPase_C_sf"/>
</dbReference>
<feature type="transmembrane region" description="Helical" evidence="20">
    <location>
        <begin position="107"/>
        <end position="125"/>
    </location>
</feature>
<dbReference type="InterPro" id="IPR050482">
    <property type="entry name" value="Sensor_HK_TwoCompSys"/>
</dbReference>
<accession>A0A6J4U7C6</accession>
<dbReference type="SUPFAM" id="SSF55781">
    <property type="entry name" value="GAF domain-like"/>
    <property type="match status" value="1"/>
</dbReference>
<sequence>MAIPATHRAPLPRVLAWPVTNWPAAVWLLAAVVIAIVQAKMAPESFRQARDLSDIPASDQAEMRRALAGLGLTPDILAWFNAFTMFSSGVVHLAIGWLLIRRARPTGFTSVLAFVFLALSSASYPPTIDDFLPGQPVAQTIARLTTVVAIGGFFTLPFVFPDGRFVPRWTVVWGVYNVGSVIIFAFLPDALPDGEGWAVAEVISTVLMVLSLVFSVVYRYRKVSTPEQRRQTRWVALGLVVALPGFFAGDAMMRNIDASPLGIACLFGFLIIMPIATTVPTLAIGIAILNYRLFDIDVILNRTLVWLVLTGVVIGTYIGVVIGIGGLIGSRGSLLLSLVATGLVAVGFQPLRLRVQRLADRFLFGDRDDPYAVLARLGHHIEDSLGPADLLPAIVRTTAEMLRLPYAALFLERGGDPELVAASGIAPTSASTVRLPLVYQGQAVGTLEVANRAPGEVFGQADRRLLEDLARQVGVAARTVSLADDLQRSRERIVTSREEERRRLRRDLHDGLGAQLAALVMQAGIAQRLVRTDHDAAEREITDLREELRAAITEVRRLVLGLRPPSLDELGLAGALGARLERLDRGDGTDAAAPRVHFVADEPLTPLSAAAEVAAYRIVEEAVTNAVKHAAARTISVSLRCGMGAIIIAVSDDGIGIAPTADGTGIGLHSIRERATELGGTCAIGAGPDGRGTLVRVTLPAAPAAGGGDP</sequence>
<dbReference type="Gene3D" id="3.30.565.10">
    <property type="entry name" value="Histidine kinase-like ATPase, C-terminal domain"/>
    <property type="match status" value="1"/>
</dbReference>
<comment type="subcellular location">
    <subcellularLocation>
        <location evidence="3">Cytoplasm</location>
    </subcellularLocation>
</comment>
<feature type="transmembrane region" description="Helical" evidence="20">
    <location>
        <begin position="261"/>
        <end position="291"/>
    </location>
</feature>
<dbReference type="Pfam" id="PF01590">
    <property type="entry name" value="GAF"/>
    <property type="match status" value="1"/>
</dbReference>
<reference evidence="22" key="1">
    <citation type="submission" date="2020-02" db="EMBL/GenBank/DDBJ databases">
        <authorList>
            <person name="Meier V. D."/>
        </authorList>
    </citation>
    <scope>NUCLEOTIDE SEQUENCE</scope>
    <source>
        <strain evidence="22">AVDCRST_MAG70</strain>
    </source>
</reference>
<evidence type="ECO:0000256" key="4">
    <source>
        <dbReference type="ARBA" id="ARBA00012438"/>
    </source>
</evidence>
<keyword evidence="20" id="KW-0812">Transmembrane</keyword>
<dbReference type="InterPro" id="IPR029016">
    <property type="entry name" value="GAF-like_dom_sf"/>
</dbReference>
<feature type="transmembrane region" description="Helical" evidence="20">
    <location>
        <begin position="137"/>
        <end position="159"/>
    </location>
</feature>
<evidence type="ECO:0000256" key="3">
    <source>
        <dbReference type="ARBA" id="ARBA00004496"/>
    </source>
</evidence>
<comment type="cofactor">
    <cofactor evidence="2">
        <name>[4Fe-4S] cluster</name>
        <dbReference type="ChEBI" id="CHEBI:49883"/>
    </cofactor>
</comment>
<keyword evidence="9" id="KW-0808">Transferase</keyword>
<dbReference type="PRINTS" id="PR00344">
    <property type="entry name" value="BCTRLSENSOR"/>
</dbReference>
<dbReference type="InterPro" id="IPR004358">
    <property type="entry name" value="Sig_transdc_His_kin-like_C"/>
</dbReference>
<keyword evidence="20" id="KW-0472">Membrane</keyword>
<evidence type="ECO:0000313" key="22">
    <source>
        <dbReference type="EMBL" id="CAA9542334.1"/>
    </source>
</evidence>
<dbReference type="GO" id="GO:0000155">
    <property type="term" value="F:phosphorelay sensor kinase activity"/>
    <property type="evidence" value="ECO:0007669"/>
    <property type="project" value="InterPro"/>
</dbReference>
<dbReference type="InterPro" id="IPR005467">
    <property type="entry name" value="His_kinase_dom"/>
</dbReference>
<dbReference type="InterPro" id="IPR003018">
    <property type="entry name" value="GAF"/>
</dbReference>
<dbReference type="Gene3D" id="3.30.450.40">
    <property type="match status" value="1"/>
</dbReference>
<evidence type="ECO:0000256" key="20">
    <source>
        <dbReference type="SAM" id="Phobius"/>
    </source>
</evidence>
<evidence type="ECO:0000256" key="6">
    <source>
        <dbReference type="ARBA" id="ARBA00022485"/>
    </source>
</evidence>
<proteinExistence type="predicted"/>
<evidence type="ECO:0000256" key="5">
    <source>
        <dbReference type="ARBA" id="ARBA00017322"/>
    </source>
</evidence>
<dbReference type="InterPro" id="IPR003594">
    <property type="entry name" value="HATPase_dom"/>
</dbReference>
<evidence type="ECO:0000256" key="15">
    <source>
        <dbReference type="ARBA" id="ARBA00023012"/>
    </source>
</evidence>
<dbReference type="EMBL" id="CADCWH010000035">
    <property type="protein sequence ID" value="CAA9542334.1"/>
    <property type="molecule type" value="Genomic_DNA"/>
</dbReference>
<evidence type="ECO:0000256" key="1">
    <source>
        <dbReference type="ARBA" id="ARBA00000085"/>
    </source>
</evidence>
<keyword evidence="19" id="KW-0175">Coiled coil</keyword>
<dbReference type="PANTHER" id="PTHR24421:SF10">
    <property type="entry name" value="NITRATE_NITRITE SENSOR PROTEIN NARQ"/>
    <property type="match status" value="1"/>
</dbReference>
<dbReference type="GO" id="GO:0046872">
    <property type="term" value="F:metal ion binding"/>
    <property type="evidence" value="ECO:0007669"/>
    <property type="project" value="UniProtKB-KW"/>
</dbReference>
<evidence type="ECO:0000256" key="10">
    <source>
        <dbReference type="ARBA" id="ARBA00022723"/>
    </source>
</evidence>
<feature type="transmembrane region" description="Helical" evidence="20">
    <location>
        <begin position="303"/>
        <end position="328"/>
    </location>
</feature>
<feature type="transmembrane region" description="Helical" evidence="20">
    <location>
        <begin position="76"/>
        <end position="100"/>
    </location>
</feature>
<evidence type="ECO:0000256" key="12">
    <source>
        <dbReference type="ARBA" id="ARBA00022777"/>
    </source>
</evidence>
<feature type="coiled-coil region" evidence="19">
    <location>
        <begin position="527"/>
        <end position="554"/>
    </location>
</feature>
<evidence type="ECO:0000256" key="13">
    <source>
        <dbReference type="ARBA" id="ARBA00022840"/>
    </source>
</evidence>
<keyword evidence="13 22" id="KW-0067">ATP-binding</keyword>
<dbReference type="GO" id="GO:0005737">
    <property type="term" value="C:cytoplasm"/>
    <property type="evidence" value="ECO:0007669"/>
    <property type="project" value="UniProtKB-SubCell"/>
</dbReference>
<keyword evidence="16" id="KW-0411">Iron-sulfur</keyword>
<keyword evidence="6" id="KW-0004">4Fe-4S</keyword>